<feature type="chain" id="PRO_5036883703" evidence="7">
    <location>
        <begin position="19"/>
        <end position="602"/>
    </location>
</feature>
<keyword evidence="8" id="KW-1185">Reference proteome</keyword>
<dbReference type="InterPro" id="IPR042269">
    <property type="entry name" value="Ser_carbopepase_S28_SKS"/>
</dbReference>
<evidence type="ECO:0000256" key="1">
    <source>
        <dbReference type="ARBA" id="ARBA00011079"/>
    </source>
</evidence>
<dbReference type="AlphaFoldDB" id="A0A914PA10"/>
<keyword evidence="4" id="KW-0378">Hydrolase</keyword>
<protein>
    <submittedName>
        <fullName evidence="9">Uncharacterized protein</fullName>
    </submittedName>
</protein>
<evidence type="ECO:0000256" key="3">
    <source>
        <dbReference type="ARBA" id="ARBA00022729"/>
    </source>
</evidence>
<feature type="region of interest" description="Disordered" evidence="6">
    <location>
        <begin position="547"/>
        <end position="576"/>
    </location>
</feature>
<evidence type="ECO:0000256" key="4">
    <source>
        <dbReference type="ARBA" id="ARBA00022801"/>
    </source>
</evidence>
<dbReference type="Pfam" id="PF05577">
    <property type="entry name" value="Peptidase_S28"/>
    <property type="match status" value="1"/>
</dbReference>
<comment type="similarity">
    <text evidence="1">Belongs to the peptidase S28 family.</text>
</comment>
<dbReference type="InterPro" id="IPR029058">
    <property type="entry name" value="AB_hydrolase_fold"/>
</dbReference>
<dbReference type="PANTHER" id="PTHR11010">
    <property type="entry name" value="PROTEASE S28 PRO-X CARBOXYPEPTIDASE-RELATED"/>
    <property type="match status" value="1"/>
</dbReference>
<organism evidence="8 9">
    <name type="scientific">Panagrolaimus davidi</name>
    <dbReference type="NCBI Taxonomy" id="227884"/>
    <lineage>
        <taxon>Eukaryota</taxon>
        <taxon>Metazoa</taxon>
        <taxon>Ecdysozoa</taxon>
        <taxon>Nematoda</taxon>
        <taxon>Chromadorea</taxon>
        <taxon>Rhabditida</taxon>
        <taxon>Tylenchina</taxon>
        <taxon>Panagrolaimomorpha</taxon>
        <taxon>Panagrolaimoidea</taxon>
        <taxon>Panagrolaimidae</taxon>
        <taxon>Panagrolaimus</taxon>
    </lineage>
</organism>
<dbReference type="Proteomes" id="UP000887578">
    <property type="component" value="Unplaced"/>
</dbReference>
<name>A0A914PA10_9BILA</name>
<dbReference type="Gene3D" id="3.40.50.1820">
    <property type="entry name" value="alpha/beta hydrolase"/>
    <property type="match status" value="1"/>
</dbReference>
<dbReference type="GO" id="GO:0006508">
    <property type="term" value="P:proteolysis"/>
    <property type="evidence" value="ECO:0007669"/>
    <property type="project" value="UniProtKB-KW"/>
</dbReference>
<keyword evidence="2" id="KW-0645">Protease</keyword>
<evidence type="ECO:0000313" key="9">
    <source>
        <dbReference type="WBParaSite" id="PDA_v2.g14368.t1"/>
    </source>
</evidence>
<proteinExistence type="inferred from homology"/>
<keyword evidence="3 7" id="KW-0732">Signal</keyword>
<dbReference type="PANTHER" id="PTHR11010:SF101">
    <property type="entry name" value="SERINE PROTEASE F56F10.1-RELATED"/>
    <property type="match status" value="1"/>
</dbReference>
<dbReference type="InterPro" id="IPR008758">
    <property type="entry name" value="Peptidase_S28"/>
</dbReference>
<dbReference type="Gene3D" id="1.20.120.980">
    <property type="entry name" value="Serine carboxypeptidase S28, SKS domain"/>
    <property type="match status" value="1"/>
</dbReference>
<evidence type="ECO:0000256" key="7">
    <source>
        <dbReference type="SAM" id="SignalP"/>
    </source>
</evidence>
<evidence type="ECO:0000256" key="5">
    <source>
        <dbReference type="ARBA" id="ARBA00023180"/>
    </source>
</evidence>
<evidence type="ECO:0000256" key="2">
    <source>
        <dbReference type="ARBA" id="ARBA00022670"/>
    </source>
</evidence>
<feature type="signal peptide" evidence="7">
    <location>
        <begin position="1"/>
        <end position="18"/>
    </location>
</feature>
<keyword evidence="5" id="KW-0325">Glycoprotein</keyword>
<dbReference type="GO" id="GO:0008239">
    <property type="term" value="F:dipeptidyl-peptidase activity"/>
    <property type="evidence" value="ECO:0007669"/>
    <property type="project" value="TreeGrafter"/>
</dbReference>
<dbReference type="WBParaSite" id="PDA_v2.g14368.t1">
    <property type="protein sequence ID" value="PDA_v2.g14368.t1"/>
    <property type="gene ID" value="PDA_v2.g14368"/>
</dbReference>
<evidence type="ECO:0000313" key="8">
    <source>
        <dbReference type="Proteomes" id="UP000887578"/>
    </source>
</evidence>
<dbReference type="SUPFAM" id="SSF53474">
    <property type="entry name" value="alpha/beta-Hydrolases"/>
    <property type="match status" value="1"/>
</dbReference>
<reference evidence="9" key="1">
    <citation type="submission" date="2022-11" db="UniProtKB">
        <authorList>
            <consortium name="WormBaseParasite"/>
        </authorList>
    </citation>
    <scope>IDENTIFICATION</scope>
</reference>
<accession>A0A914PA10</accession>
<dbReference type="GO" id="GO:0070008">
    <property type="term" value="F:serine-type exopeptidase activity"/>
    <property type="evidence" value="ECO:0007669"/>
    <property type="project" value="InterPro"/>
</dbReference>
<sequence>MTSKLVVAFLLLVGSIAAVNSLHIPGFVKGKPLRHHLDGIRLPGNAATDNCANETWFSQVVDHFDSLNKDMWNQRVQVNQKFFNASITDRPIIFLMIGGEGPAEQKWVCREDYTYMKLAKQYNALVIQVEHRFFGKSYPYVKNSTMGDMSTSTLRFLTSQQALEDLAYFIKNYKFNGNIAFTNPRWIVFGGSYPGSLCAWFRADPRYSNLTLGGICSSAPLLPKLDFYEYAEVMEYAFRNWSAIQKTKCDQLLTAGFAQLRQNTYTDSGRAILNSMFNITPPLNAAIDNYDLYVTNFLANIFNVFQGIDQYTFDVRDNITEGGYNIDNLCKKMLASPSDPLTGIKNIYFWDPTNPNPKPQNLSNDYYGDVKLFNQSYYDYSNDNAADIAAGRGWMWLCCGMALGWLQTTDNSNGMFNRAINLNYYLQMCTDFFGADINTMSITDKVAQVAYAFPAPWNYTATNVVLPNGDYDPWHSLSSYVNDDTRHQVSLLTHGAAHCSDMYPVWQNEPAALNFTRQRVIKEVNFYITLDPNAAVSSSSVGPMMTSPISPVSGSPSTGPPGSSSTGSPATWSSVPTVTPTTSSGNFLLPSLLLLFVTFIIC</sequence>
<evidence type="ECO:0000256" key="6">
    <source>
        <dbReference type="SAM" id="MobiDB-lite"/>
    </source>
</evidence>